<evidence type="ECO:0000256" key="6">
    <source>
        <dbReference type="ARBA" id="ARBA00023136"/>
    </source>
</evidence>
<evidence type="ECO:0000256" key="3">
    <source>
        <dbReference type="ARBA" id="ARBA00022448"/>
    </source>
</evidence>
<reference evidence="9" key="1">
    <citation type="submission" date="2013-01" db="EMBL/GenBank/DDBJ databases">
        <title>Draft Genome Sequence of a Mulberry Tree, Morus notabilis C.K. Schneid.</title>
        <authorList>
            <person name="He N."/>
            <person name="Zhao S."/>
        </authorList>
    </citation>
    <scope>NUCLEOTIDE SEQUENCE</scope>
</reference>
<dbReference type="GO" id="GO:0035673">
    <property type="term" value="F:oligopeptide transmembrane transporter activity"/>
    <property type="evidence" value="ECO:0007669"/>
    <property type="project" value="InterPro"/>
</dbReference>
<dbReference type="EMBL" id="KE344854">
    <property type="protein sequence ID" value="EXB81865.1"/>
    <property type="molecule type" value="Genomic_DNA"/>
</dbReference>
<feature type="transmembrane region" description="Helical" evidence="7">
    <location>
        <begin position="595"/>
        <end position="617"/>
    </location>
</feature>
<evidence type="ECO:0000256" key="4">
    <source>
        <dbReference type="ARBA" id="ARBA00022692"/>
    </source>
</evidence>
<keyword evidence="5 7" id="KW-1133">Transmembrane helix</keyword>
<feature type="transmembrane region" description="Helical" evidence="7">
    <location>
        <begin position="381"/>
        <end position="404"/>
    </location>
</feature>
<dbReference type="KEGG" id="mnt:21398442"/>
<keyword evidence="4 7" id="KW-0812">Transmembrane</keyword>
<evidence type="ECO:0000313" key="8">
    <source>
        <dbReference type="EMBL" id="EXB81865.1"/>
    </source>
</evidence>
<dbReference type="NCBIfam" id="TIGR00728">
    <property type="entry name" value="OPT_sfam"/>
    <property type="match status" value="1"/>
</dbReference>
<dbReference type="GO" id="GO:0010039">
    <property type="term" value="P:response to iron ion"/>
    <property type="evidence" value="ECO:0007669"/>
    <property type="project" value="TreeGrafter"/>
</dbReference>
<feature type="transmembrane region" description="Helical" evidence="7">
    <location>
        <begin position="558"/>
        <end position="575"/>
    </location>
</feature>
<feature type="transmembrane region" description="Helical" evidence="7">
    <location>
        <begin position="318"/>
        <end position="339"/>
    </location>
</feature>
<dbReference type="GO" id="GO:0005886">
    <property type="term" value="C:plasma membrane"/>
    <property type="evidence" value="ECO:0007669"/>
    <property type="project" value="TreeGrafter"/>
</dbReference>
<organism evidence="8 9">
    <name type="scientific">Morus notabilis</name>
    <dbReference type="NCBI Taxonomy" id="981085"/>
    <lineage>
        <taxon>Eukaryota</taxon>
        <taxon>Viridiplantae</taxon>
        <taxon>Streptophyta</taxon>
        <taxon>Embryophyta</taxon>
        <taxon>Tracheophyta</taxon>
        <taxon>Spermatophyta</taxon>
        <taxon>Magnoliopsida</taxon>
        <taxon>eudicotyledons</taxon>
        <taxon>Gunneridae</taxon>
        <taxon>Pentapetalae</taxon>
        <taxon>rosids</taxon>
        <taxon>fabids</taxon>
        <taxon>Rosales</taxon>
        <taxon>Moraceae</taxon>
        <taxon>Moreae</taxon>
        <taxon>Morus</taxon>
    </lineage>
</organism>
<feature type="transmembrane region" description="Helical" evidence="7">
    <location>
        <begin position="108"/>
        <end position="130"/>
    </location>
</feature>
<evidence type="ECO:0000256" key="5">
    <source>
        <dbReference type="ARBA" id="ARBA00022989"/>
    </source>
</evidence>
<feature type="transmembrane region" description="Helical" evidence="7">
    <location>
        <begin position="410"/>
        <end position="431"/>
    </location>
</feature>
<dbReference type="GO" id="GO:0048316">
    <property type="term" value="P:seed development"/>
    <property type="evidence" value="ECO:0007669"/>
    <property type="project" value="TreeGrafter"/>
</dbReference>
<dbReference type="Pfam" id="PF03169">
    <property type="entry name" value="OPT"/>
    <property type="match status" value="1"/>
</dbReference>
<feature type="transmembrane region" description="Helical" evidence="7">
    <location>
        <begin position="157"/>
        <end position="176"/>
    </location>
</feature>
<sequence>MNMGDREAIEKKEIDERDDLEENIDEHQVIEEDQPWNKYLTVRGVLSSIVIGSVYSVIAMKLNLTTGVVPNFNVSAALLAYVFIRTWNKAVQKFGYTAKPFTRQENTMIQTCSVACCSLAVGGGFASYLLGLNKKTYELSGKHAEGNTLSSTKEPGFGWMSGYLFLVCFVGLFVLIPLRKIMIVDLKLTYPSGLATAVLINGFHTRGDNKMAKKQVRGFLNYFSFSFLWGFFKWFYSKKEEECGFAQFPTFGLQAWKNSFYFDFNTTYVGAGMICSHQVNLSLLLGAVLSYGVLWPLISQLKGQWFPESLEESDMKSLYGYKAFLSVALILGDGLYNFVKILAVTIINILDRLKNRNNTAIEREGKPIEEKQNEIFLRETIPMWVGVVGYIILSVVSIIVIPILFPQLKWYYVVVAYMLAPSLAFCNAYGAGLTDINMAYNYGKVALFILAALSGKQNGVMAGLAGCGVIKSVVSVACTLMQDFKTAHLTFTSPRAMFVSQAIGTALGCITAPLSFFLFYKAFDVGNPYGEFKAPYALIYRNMAILGVQGFSALPRHCLQLCLGFFAFAVVVNIVRDFSPKKIGKWMPLPMVMGVPFLVGAYFAIDMCVGTLIVFLWHKLNTKNAEMMVPAVASGLICGEGMWTLPASVLALTKVKPPICMKFVGS</sequence>
<dbReference type="InterPro" id="IPR045035">
    <property type="entry name" value="YSL-like"/>
</dbReference>
<dbReference type="OrthoDB" id="627262at2759"/>
<gene>
    <name evidence="8" type="ORF">L484_015339</name>
</gene>
<dbReference type="AlphaFoldDB" id="W9S100"/>
<dbReference type="STRING" id="981085.W9S100"/>
<dbReference type="eggNOG" id="ENOG502QSSI">
    <property type="taxonomic scope" value="Eukaryota"/>
</dbReference>
<comment type="subcellular location">
    <subcellularLocation>
        <location evidence="1">Membrane</location>
        <topology evidence="1">Multi-pass membrane protein</topology>
    </subcellularLocation>
</comment>
<dbReference type="GO" id="GO:0051980">
    <property type="term" value="F:iron-nicotianamine transmembrane transporter activity"/>
    <property type="evidence" value="ECO:0007669"/>
    <property type="project" value="TreeGrafter"/>
</dbReference>
<dbReference type="Proteomes" id="UP000030645">
    <property type="component" value="Unassembled WGS sequence"/>
</dbReference>
<evidence type="ECO:0000313" key="9">
    <source>
        <dbReference type="Proteomes" id="UP000030645"/>
    </source>
</evidence>
<evidence type="ECO:0000256" key="7">
    <source>
        <dbReference type="SAM" id="Phobius"/>
    </source>
</evidence>
<evidence type="ECO:0000256" key="1">
    <source>
        <dbReference type="ARBA" id="ARBA00004141"/>
    </source>
</evidence>
<keyword evidence="3" id="KW-0813">Transport</keyword>
<evidence type="ECO:0000256" key="2">
    <source>
        <dbReference type="ARBA" id="ARBA00010276"/>
    </source>
</evidence>
<dbReference type="PANTHER" id="PTHR31645">
    <property type="entry name" value="OLIGOPEPTIDE TRANSPORTER YGL114W-RELATED"/>
    <property type="match status" value="1"/>
</dbReference>
<dbReference type="PANTHER" id="PTHR31645:SF11">
    <property type="entry name" value="METAL-NICOTIANAMINE TRANSPORTER YSL1"/>
    <property type="match status" value="1"/>
</dbReference>
<keyword evidence="6 7" id="KW-0472">Membrane</keyword>
<name>W9S100_9ROSA</name>
<feature type="transmembrane region" description="Helical" evidence="7">
    <location>
        <begin position="44"/>
        <end position="62"/>
    </location>
</feature>
<dbReference type="InterPro" id="IPR004813">
    <property type="entry name" value="OPT"/>
</dbReference>
<feature type="transmembrane region" description="Helical" evidence="7">
    <location>
        <begin position="279"/>
        <end position="298"/>
    </location>
</feature>
<keyword evidence="9" id="KW-1185">Reference proteome</keyword>
<feature type="transmembrane region" description="Helical" evidence="7">
    <location>
        <begin position="502"/>
        <end position="522"/>
    </location>
</feature>
<accession>W9S100</accession>
<protein>
    <submittedName>
        <fullName evidence="8">Metal-nicotianamine transporter YSL1</fullName>
    </submittedName>
</protein>
<comment type="similarity">
    <text evidence="2">Belongs to the YSL (TC 2.A.67.2) family.</text>
</comment>
<proteinExistence type="inferred from homology"/>
<feature type="transmembrane region" description="Helical" evidence="7">
    <location>
        <begin position="68"/>
        <end position="87"/>
    </location>
</feature>